<keyword evidence="2" id="KW-1185">Reference proteome</keyword>
<dbReference type="EMBL" id="CP013107">
    <property type="protein sequence ID" value="APG90442.1"/>
    <property type="molecule type" value="Genomic_DNA"/>
</dbReference>
<proteinExistence type="predicted"/>
<sequence length="42" mass="4903">MATDVTLADPTCFSLAAKRSEPSARPRRKWREFPKFDKKILH</sequence>
<evidence type="ECO:0000313" key="2">
    <source>
        <dbReference type="Proteomes" id="UP000182306"/>
    </source>
</evidence>
<evidence type="ECO:0000313" key="1">
    <source>
        <dbReference type="EMBL" id="APG90442.1"/>
    </source>
</evidence>
<name>A0A1L3LK20_9HYPH</name>
<dbReference type="Proteomes" id="UP000182306">
    <property type="component" value="Chromosome"/>
</dbReference>
<organism evidence="1 2">
    <name type="scientific">Sinorhizobium americanum</name>
    <dbReference type="NCBI Taxonomy" id="194963"/>
    <lineage>
        <taxon>Bacteria</taxon>
        <taxon>Pseudomonadati</taxon>
        <taxon>Pseudomonadota</taxon>
        <taxon>Alphaproteobacteria</taxon>
        <taxon>Hyphomicrobiales</taxon>
        <taxon>Rhizobiaceae</taxon>
        <taxon>Sinorhizobium/Ensifer group</taxon>
        <taxon>Sinorhizobium</taxon>
    </lineage>
</organism>
<protein>
    <submittedName>
        <fullName evidence="1">Uncharacterized protein</fullName>
    </submittedName>
</protein>
<dbReference type="AlphaFoldDB" id="A0A1L3LK20"/>
<gene>
    <name evidence="1" type="ORF">SAMCFNEI73_Ch1125</name>
</gene>
<accession>A0A1L3LK20</accession>
<reference evidence="1 2" key="1">
    <citation type="submission" date="2015-10" db="EMBL/GenBank/DDBJ databases">
        <title>Genomic differences between typical nodule nitrogen-fixing rhizobial strains and those coming from bean seeds.</title>
        <authorList>
            <person name="Peralta H."/>
            <person name="Aguilar-Vera A."/>
            <person name="Diaz R."/>
            <person name="Mora Y."/>
            <person name="Martinez-Batallar G."/>
            <person name="Salazar E."/>
            <person name="Vargas-Lagunas C."/>
            <person name="Encarnacion S."/>
            <person name="Girard L."/>
            <person name="Mora J."/>
        </authorList>
    </citation>
    <scope>NUCLEOTIDE SEQUENCE [LARGE SCALE GENOMIC DNA]</scope>
    <source>
        <strain evidence="1 2">CFNEI 73</strain>
    </source>
</reference>
<dbReference type="KEGG" id="same:SAMCFNEI73_Ch1125"/>